<proteinExistence type="predicted"/>
<accession>A0A271KFR9</accession>
<dbReference type="Proteomes" id="UP000215931">
    <property type="component" value="Unassembled WGS sequence"/>
</dbReference>
<protein>
    <submittedName>
        <fullName evidence="2">Uncharacterized protein</fullName>
    </submittedName>
</protein>
<comment type="caution">
    <text evidence="2">The sequence shown here is derived from an EMBL/GenBank/DDBJ whole genome shotgun (WGS) entry which is preliminary data.</text>
</comment>
<gene>
    <name evidence="2" type="ORF">CIT31_16150</name>
</gene>
<name>A0A271KFR9_9HYPH</name>
<keyword evidence="3" id="KW-1185">Reference proteome</keyword>
<sequence>MPILQYPEDRPALGTFGAVDYKPAAEEAEVAPDVATLLAASFRQDNTIGSMASNKLAGVDLSTREDGFSGDVMWDQIKGTPYETHWDRFASVFNRPGFEAMKAQIDMETEDRRTVDAGGWWGTGASMLASVVDVPSLIPGGQLVTSVRLGQAALRTGARTAVAGALGAGASEIALQATQQTRPLAESAVAIGAGTILGGLLGAGAGALFSHAERKAAFASVERALQDHVPTPEQVAAHAEGIGAAAVDRPVLGDYGIASGAKTVGALQSGFNPTLRGSHSPSAPSREIMANMAETGYYIEKNVRGEGNLAVESAVKYWDRGALTKALEDMRGTYAKARQTPGFEMSPEEFRTAVSKAMRRGDVGENDAVSAAAQAWRKTLFDPLKDEAIAAGLLPADVNVKTATSYLTRLWNAPRLNAGEARFKQIVKPWIDDQLAQLEFKADEIHVGNRIVDAEKRREAFGQVSERLENIESRLAGRQGIRQRKQAELGQLQQTRQDVLKERAPADLVKMLRGTDENAVMVDTVKQARAAARSAGKKQSFAERSPVLALIKNKGGVRVGSKLDRELRALDVTPKSHPGLFIKKGGIGDVDNFVQSEDEIFANLPADGSGYVDPVAVMESIRSELGGNPLRTAEEEATAAALDNLDQVASEWLDRVGLAPNASVKDVRDFIARVTGAEKNTAGIDTRISRFEQEIEDFDRTTDAIVNESKITAAEAKTVGEELEKLEAELDAVQDLANSSPRVALVVDYGMTRRDLFKSKLKERSLSKRVDGLKRLDAEGGANDEILAELNAKSIDLERLRANIDGLKAKADKLEPMMPKVKQEIPDFVSPEDRADYVKGIVDDIFSQLTGRANQGMPSYDMTMSARGPLKERTFNIPDHLVEDFLEHDIELIGRRYARVMAADVELTNLDKRLGGAGKPTLQSQLDRVRADYLTLREAVNAGDFEPKAREKALLELARSEKSDIEDIGSVRDLLRGQYKVDTQHTNYARVLRVAGVFNYMRSLGGVLASSLADAARPPMVHGLRRYMGEGIAPLVTNLKAIKLAVEDAKLLGAVTERSLQGRLATMAELADPYASNSPFERFMDNAANVFSKMTLLPFWNDMHKSIASVLVQNRLLKNAAVDYEKLGKAELKYMGFLGIDAHMAERISKQFAEFGDVDGNVHIPGIANWSDEGARRAFAAAVNKDVDSTVVTKGVGDVPLFAHTPTGRALLQFKTFGLASNQRVLMRGLQEGPGSFISGTLGMTTLGMVAAYAKMSESNRDWNDNPGYWIAEGLDKSGIFSLAFEVSNTWEKLGGSGIYVGAAKAFPDRMQRAPASRYANRDAFGALLGPSFQLGTDAAQLLGIGVRATHGDIDLNEADINRASKMIPFSTLPYWRWIIEGGGIAGTDIKLGDSGLKPQLKQAVSD</sequence>
<evidence type="ECO:0000256" key="1">
    <source>
        <dbReference type="SAM" id="Coils"/>
    </source>
</evidence>
<evidence type="ECO:0000313" key="3">
    <source>
        <dbReference type="Proteomes" id="UP000215931"/>
    </source>
</evidence>
<keyword evidence="1" id="KW-0175">Coiled coil</keyword>
<reference evidence="2 3" key="1">
    <citation type="submission" date="2017-08" db="EMBL/GenBank/DDBJ databases">
        <title>Mesorhizobium wenxinae sp. nov., a novel rhizobial species isolated from root nodules of chickpea (Cicer arietinum L.).</title>
        <authorList>
            <person name="Zhang J."/>
        </authorList>
    </citation>
    <scope>NUCLEOTIDE SEQUENCE [LARGE SCALE GENOMIC DNA]</scope>
    <source>
        <strain evidence="3">WYCCWR 10019</strain>
    </source>
</reference>
<organism evidence="2 3">
    <name type="scientific">Mesorhizobium wenxiniae</name>
    <dbReference type="NCBI Taxonomy" id="2014805"/>
    <lineage>
        <taxon>Bacteria</taxon>
        <taxon>Pseudomonadati</taxon>
        <taxon>Pseudomonadota</taxon>
        <taxon>Alphaproteobacteria</taxon>
        <taxon>Hyphomicrobiales</taxon>
        <taxon>Phyllobacteriaceae</taxon>
        <taxon>Mesorhizobium</taxon>
    </lineage>
</organism>
<evidence type="ECO:0000313" key="2">
    <source>
        <dbReference type="EMBL" id="PAP94530.1"/>
    </source>
</evidence>
<dbReference type="OrthoDB" id="6065087at2"/>
<feature type="coiled-coil region" evidence="1">
    <location>
        <begin position="783"/>
        <end position="817"/>
    </location>
</feature>
<dbReference type="EMBL" id="NPKH01000021">
    <property type="protein sequence ID" value="PAP94530.1"/>
    <property type="molecule type" value="Genomic_DNA"/>
</dbReference>